<feature type="transmembrane region" description="Helical" evidence="6">
    <location>
        <begin position="299"/>
        <end position="322"/>
    </location>
</feature>
<dbReference type="PANTHER" id="PTHR30250:SF30">
    <property type="entry name" value="LIPID III FLIPPASE"/>
    <property type="match status" value="1"/>
</dbReference>
<feature type="transmembrane region" description="Helical" evidence="6">
    <location>
        <begin position="388"/>
        <end position="409"/>
    </location>
</feature>
<keyword evidence="2" id="KW-1003">Cell membrane</keyword>
<evidence type="ECO:0000256" key="2">
    <source>
        <dbReference type="ARBA" id="ARBA00022475"/>
    </source>
</evidence>
<protein>
    <submittedName>
        <fullName evidence="7">O-antigen translocase</fullName>
    </submittedName>
</protein>
<feature type="transmembrane region" description="Helical" evidence="6">
    <location>
        <begin position="178"/>
        <end position="196"/>
    </location>
</feature>
<dbReference type="InterPro" id="IPR044550">
    <property type="entry name" value="WzxE"/>
</dbReference>
<keyword evidence="5 6" id="KW-0472">Membrane</keyword>
<dbReference type="CDD" id="cd13125">
    <property type="entry name" value="MATE_like_10"/>
    <property type="match status" value="1"/>
</dbReference>
<dbReference type="PANTHER" id="PTHR30250">
    <property type="entry name" value="PST FAMILY PREDICTED COLANIC ACID TRANSPORTER"/>
    <property type="match status" value="1"/>
</dbReference>
<name>A0ABW0MFV5_9BURK</name>
<keyword evidence="8" id="KW-1185">Reference proteome</keyword>
<sequence length="419" mass="46659">MHFLKVGLLFSASTLSKLLAGLIVVKIIAVYIGASGLGRLGQFMSLTSMVAIMAGGGITTGVVKYVAEFKDNGQELKEYLAAASLVTILASLLLGAVLILLAPVISEWLLKTSAYADVIRVLAVAQFSIACTNLLMGLVNGHKRVNAFAIINTLGVAIGAAGVAIGCTFYGIKGAMYGLIWMPACPILLLLPWYRLGLQFEWRWLLPVWDRGKVRKFMGFSLMLLVTVFSMQMAQIVIRYIIEARNSWVEVGYWQAVTRISEAYLQFITVVLANYYLPRLAELRQRSEIKKEVNLVYKYAMPVLVLMGSLVFFCRDWIILLLFSREFLPMKEFFTWQLVGDAFKVAAYIGAYVAVARAKTVIYITAEIYQAGMLVSLCYFLVGKYGAVGATYAYCINYILYFVIVQLVLRTYLHKADNV</sequence>
<feature type="transmembrane region" description="Helical" evidence="6">
    <location>
        <begin position="46"/>
        <end position="67"/>
    </location>
</feature>
<feature type="transmembrane region" description="Helical" evidence="6">
    <location>
        <begin position="262"/>
        <end position="278"/>
    </location>
</feature>
<keyword evidence="4 6" id="KW-1133">Transmembrane helix</keyword>
<dbReference type="InterPro" id="IPR050833">
    <property type="entry name" value="Poly_Biosynth_Transport"/>
</dbReference>
<proteinExistence type="predicted"/>
<evidence type="ECO:0000256" key="4">
    <source>
        <dbReference type="ARBA" id="ARBA00022989"/>
    </source>
</evidence>
<dbReference type="Proteomes" id="UP001596045">
    <property type="component" value="Unassembled WGS sequence"/>
</dbReference>
<dbReference type="RefSeq" id="WP_379000040.1">
    <property type="nucleotide sequence ID" value="NZ_JBHSMT010000029.1"/>
</dbReference>
<keyword evidence="3 6" id="KW-0812">Transmembrane</keyword>
<feature type="transmembrane region" description="Helical" evidence="6">
    <location>
        <begin position="7"/>
        <end position="34"/>
    </location>
</feature>
<comment type="caution">
    <text evidence="7">The sequence shown here is derived from an EMBL/GenBank/DDBJ whole genome shotgun (WGS) entry which is preliminary data.</text>
</comment>
<gene>
    <name evidence="7" type="ORF">ACFPM8_19470</name>
</gene>
<evidence type="ECO:0000256" key="1">
    <source>
        <dbReference type="ARBA" id="ARBA00004651"/>
    </source>
</evidence>
<reference evidence="8" key="1">
    <citation type="journal article" date="2019" name="Int. J. Syst. Evol. Microbiol.">
        <title>The Global Catalogue of Microorganisms (GCM) 10K type strain sequencing project: providing services to taxonomists for standard genome sequencing and annotation.</title>
        <authorList>
            <consortium name="The Broad Institute Genomics Platform"/>
            <consortium name="The Broad Institute Genome Sequencing Center for Infectious Disease"/>
            <person name="Wu L."/>
            <person name="Ma J."/>
        </authorList>
    </citation>
    <scope>NUCLEOTIDE SEQUENCE [LARGE SCALE GENOMIC DNA]</scope>
    <source>
        <strain evidence="8">JCM 17066</strain>
    </source>
</reference>
<feature type="transmembrane region" description="Helical" evidence="6">
    <location>
        <begin position="361"/>
        <end position="382"/>
    </location>
</feature>
<evidence type="ECO:0000313" key="8">
    <source>
        <dbReference type="Proteomes" id="UP001596045"/>
    </source>
</evidence>
<feature type="transmembrane region" description="Helical" evidence="6">
    <location>
        <begin position="79"/>
        <end position="106"/>
    </location>
</feature>
<evidence type="ECO:0000256" key="6">
    <source>
        <dbReference type="SAM" id="Phobius"/>
    </source>
</evidence>
<feature type="transmembrane region" description="Helical" evidence="6">
    <location>
        <begin position="148"/>
        <end position="172"/>
    </location>
</feature>
<feature type="transmembrane region" description="Helical" evidence="6">
    <location>
        <begin position="217"/>
        <end position="242"/>
    </location>
</feature>
<feature type="transmembrane region" description="Helical" evidence="6">
    <location>
        <begin position="118"/>
        <end position="136"/>
    </location>
</feature>
<evidence type="ECO:0000313" key="7">
    <source>
        <dbReference type="EMBL" id="MFC5476147.1"/>
    </source>
</evidence>
<evidence type="ECO:0000256" key="3">
    <source>
        <dbReference type="ARBA" id="ARBA00022692"/>
    </source>
</evidence>
<accession>A0ABW0MFV5</accession>
<organism evidence="7 8">
    <name type="scientific">Paraherbaspirillum soli</name>
    <dbReference type="NCBI Taxonomy" id="631222"/>
    <lineage>
        <taxon>Bacteria</taxon>
        <taxon>Pseudomonadati</taxon>
        <taxon>Pseudomonadota</taxon>
        <taxon>Betaproteobacteria</taxon>
        <taxon>Burkholderiales</taxon>
        <taxon>Oxalobacteraceae</taxon>
        <taxon>Paraherbaspirillum</taxon>
    </lineage>
</organism>
<feature type="transmembrane region" description="Helical" evidence="6">
    <location>
        <begin position="334"/>
        <end position="354"/>
    </location>
</feature>
<comment type="subcellular location">
    <subcellularLocation>
        <location evidence="1">Cell membrane</location>
        <topology evidence="1">Multi-pass membrane protein</topology>
    </subcellularLocation>
</comment>
<dbReference type="Pfam" id="PF13440">
    <property type="entry name" value="Polysacc_synt_3"/>
    <property type="match status" value="1"/>
</dbReference>
<dbReference type="EMBL" id="JBHSMT010000029">
    <property type="protein sequence ID" value="MFC5476147.1"/>
    <property type="molecule type" value="Genomic_DNA"/>
</dbReference>
<evidence type="ECO:0000256" key="5">
    <source>
        <dbReference type="ARBA" id="ARBA00023136"/>
    </source>
</evidence>